<sequence>MGGRRIELVTYDDGFDAKRTPDNVRKLIQEDKVFALFMVRGTPQNESILPIINAEKIPLVAPLTGAITLHRPVSRYVFNVRAKYQDEVARAINHLATSGMTRIAIFYANDGFGRDVFEGYSTALQARGVQPAASASFARPMGDIQAGVAAINKANPQAVLVIGSGSEAARLIKELRRGGSQAQFVTLSNNAADSFIKELGEDAHGLIITQVVPGHQLRPDEHRQRVPQPGTAARRGPEQCRHGRLHVGQGAGRGPAPGRARSDARAAGWRAGGPARLRPRRHPDQLQPDAAYGLVVRRNVDRVVHWQADPLSTLRYSRHMATLPFSLESRVALVTGGAQGLGQAIAAGLAQAGAHVIVAARNAERVQAAVALLASAGGSAEPLVLDVTDAAAVDAAFARIDATHGRLDILVNNAGARNRSNMAHLDAADLREMLETNLVAPYALCRHAAQLMRRGRYGRIVNVSSIAGQVARANDVLYPATKGGLDALTRAMAADLGRDGVTVNAVAPGYFATEPNQPMVDDADVAAWLRQRTALGRWGQPEEIAGAVVFLASGAASYITGHVLAVDGGYLAHF</sequence>
<feature type="compositionally biased region" description="Low complexity" evidence="4">
    <location>
        <begin position="256"/>
        <end position="276"/>
    </location>
</feature>
<dbReference type="SUPFAM" id="SSF51735">
    <property type="entry name" value="NAD(P)-binding Rossmann-fold domains"/>
    <property type="match status" value="1"/>
</dbReference>
<dbReference type="SMART" id="SM00822">
    <property type="entry name" value="PKS_KR"/>
    <property type="match status" value="1"/>
</dbReference>
<dbReference type="InterPro" id="IPR028082">
    <property type="entry name" value="Peripla_BP_I"/>
</dbReference>
<comment type="caution">
    <text evidence="6">The sequence shown here is derived from an EMBL/GenBank/DDBJ whole genome shotgun (WGS) entry which is preliminary data.</text>
</comment>
<dbReference type="PROSITE" id="PS00061">
    <property type="entry name" value="ADH_SHORT"/>
    <property type="match status" value="1"/>
</dbReference>
<dbReference type="NCBIfam" id="NF005559">
    <property type="entry name" value="PRK07231.1"/>
    <property type="match status" value="1"/>
</dbReference>
<comment type="similarity">
    <text evidence="1">Belongs to the short-chain dehydrogenases/reductases (SDR) family.</text>
</comment>
<dbReference type="CDD" id="cd06326">
    <property type="entry name" value="PBP1_ABC_ligand_binding-like"/>
    <property type="match status" value="1"/>
</dbReference>
<dbReference type="PANTHER" id="PTHR42760:SF40">
    <property type="entry name" value="3-OXOACYL-[ACYL-CARRIER-PROTEIN] REDUCTASE, CHLOROPLASTIC"/>
    <property type="match status" value="1"/>
</dbReference>
<dbReference type="AlphaFoldDB" id="H1S4J0"/>
<dbReference type="Pfam" id="PF13561">
    <property type="entry name" value="adh_short_C2"/>
    <property type="match status" value="1"/>
</dbReference>
<gene>
    <name evidence="6" type="ORF">OR16_13554</name>
</gene>
<feature type="region of interest" description="Disordered" evidence="4">
    <location>
        <begin position="220"/>
        <end position="285"/>
    </location>
</feature>
<dbReference type="SUPFAM" id="SSF53822">
    <property type="entry name" value="Periplasmic binding protein-like I"/>
    <property type="match status" value="1"/>
</dbReference>
<name>H1S4J0_9BURK</name>
<comment type="similarity">
    <text evidence="2">Belongs to the leucine-binding protein family.</text>
</comment>
<dbReference type="FunFam" id="3.40.50.720:FF:000084">
    <property type="entry name" value="Short-chain dehydrogenase reductase"/>
    <property type="match status" value="1"/>
</dbReference>
<evidence type="ECO:0000313" key="7">
    <source>
        <dbReference type="Proteomes" id="UP000005808"/>
    </source>
</evidence>
<accession>H1S4J0</accession>
<protein>
    <submittedName>
        <fullName evidence="6">Gluconate 5-dehydrogenase</fullName>
    </submittedName>
</protein>
<dbReference type="Proteomes" id="UP000005808">
    <property type="component" value="Unassembled WGS sequence"/>
</dbReference>
<dbReference type="Gene3D" id="3.40.50.720">
    <property type="entry name" value="NAD(P)-binding Rossmann-like Domain"/>
    <property type="match status" value="1"/>
</dbReference>
<dbReference type="InterPro" id="IPR057326">
    <property type="entry name" value="KR_dom"/>
</dbReference>
<dbReference type="PRINTS" id="PR00080">
    <property type="entry name" value="SDRFAMILY"/>
</dbReference>
<feature type="domain" description="Ketoreductase" evidence="5">
    <location>
        <begin position="330"/>
        <end position="509"/>
    </location>
</feature>
<evidence type="ECO:0000256" key="3">
    <source>
        <dbReference type="ARBA" id="ARBA00022729"/>
    </source>
</evidence>
<dbReference type="PANTHER" id="PTHR42760">
    <property type="entry name" value="SHORT-CHAIN DEHYDROGENASES/REDUCTASES FAMILY MEMBER"/>
    <property type="match status" value="1"/>
</dbReference>
<evidence type="ECO:0000256" key="4">
    <source>
        <dbReference type="SAM" id="MobiDB-lite"/>
    </source>
</evidence>
<dbReference type="InterPro" id="IPR036291">
    <property type="entry name" value="NAD(P)-bd_dom_sf"/>
</dbReference>
<evidence type="ECO:0000256" key="1">
    <source>
        <dbReference type="ARBA" id="ARBA00006484"/>
    </source>
</evidence>
<evidence type="ECO:0000313" key="6">
    <source>
        <dbReference type="EMBL" id="EHP42546.1"/>
    </source>
</evidence>
<dbReference type="EMBL" id="AHJE01000031">
    <property type="protein sequence ID" value="EHP42546.1"/>
    <property type="molecule type" value="Genomic_DNA"/>
</dbReference>
<evidence type="ECO:0000256" key="2">
    <source>
        <dbReference type="ARBA" id="ARBA00010062"/>
    </source>
</evidence>
<dbReference type="NCBIfam" id="NF004778">
    <property type="entry name" value="PRK06124.1"/>
    <property type="match status" value="1"/>
</dbReference>
<organism evidence="6 7">
    <name type="scientific">Cupriavidus basilensis OR16</name>
    <dbReference type="NCBI Taxonomy" id="1127483"/>
    <lineage>
        <taxon>Bacteria</taxon>
        <taxon>Pseudomonadati</taxon>
        <taxon>Pseudomonadota</taxon>
        <taxon>Betaproteobacteria</taxon>
        <taxon>Burkholderiales</taxon>
        <taxon>Burkholderiaceae</taxon>
        <taxon>Cupriavidus</taxon>
    </lineage>
</organism>
<dbReference type="Gene3D" id="3.40.50.2300">
    <property type="match status" value="2"/>
</dbReference>
<reference evidence="6 7" key="1">
    <citation type="journal article" date="2012" name="J. Bacteriol.">
        <title>De Novo Genome Project of Cupriavidus basilensis OR16.</title>
        <authorList>
            <person name="Cserhati M."/>
            <person name="Kriszt B."/>
            <person name="Szoboszlay S."/>
            <person name="Toth A."/>
            <person name="Szabo I."/>
            <person name="Tancsics A."/>
            <person name="Nagy I."/>
            <person name="Horvath B."/>
            <person name="Nagy I."/>
            <person name="Kukolya J."/>
        </authorList>
    </citation>
    <scope>NUCLEOTIDE SEQUENCE [LARGE SCALE GENOMIC DNA]</scope>
    <source>
        <strain evidence="6 7">OR16</strain>
    </source>
</reference>
<dbReference type="InterPro" id="IPR028081">
    <property type="entry name" value="Leu-bd"/>
</dbReference>
<dbReference type="PATRIC" id="fig|1127483.3.peg.2713"/>
<proteinExistence type="inferred from homology"/>
<dbReference type="InterPro" id="IPR002347">
    <property type="entry name" value="SDR_fam"/>
</dbReference>
<dbReference type="Pfam" id="PF13458">
    <property type="entry name" value="Peripla_BP_6"/>
    <property type="match status" value="1"/>
</dbReference>
<evidence type="ECO:0000259" key="5">
    <source>
        <dbReference type="SMART" id="SM00822"/>
    </source>
</evidence>
<keyword evidence="3" id="KW-0732">Signal</keyword>
<dbReference type="InterPro" id="IPR020904">
    <property type="entry name" value="Sc_DH/Rdtase_CS"/>
</dbReference>
<dbReference type="PRINTS" id="PR00081">
    <property type="entry name" value="GDHRDH"/>
</dbReference>
<dbReference type="GO" id="GO:0016616">
    <property type="term" value="F:oxidoreductase activity, acting on the CH-OH group of donors, NAD or NADP as acceptor"/>
    <property type="evidence" value="ECO:0007669"/>
    <property type="project" value="TreeGrafter"/>
</dbReference>
<dbReference type="GO" id="GO:0030497">
    <property type="term" value="P:fatty acid elongation"/>
    <property type="evidence" value="ECO:0007669"/>
    <property type="project" value="TreeGrafter"/>
</dbReference>